<proteinExistence type="predicted"/>
<feature type="chain" id="PRO_5043461101" evidence="2">
    <location>
        <begin position="22"/>
        <end position="438"/>
    </location>
</feature>
<protein>
    <submittedName>
        <fullName evidence="3">Uncharacterized protein</fullName>
    </submittedName>
</protein>
<organism evidence="3 4">
    <name type="scientific">Meganyctiphanes norvegica</name>
    <name type="common">Northern krill</name>
    <name type="synonym">Thysanopoda norvegica</name>
    <dbReference type="NCBI Taxonomy" id="48144"/>
    <lineage>
        <taxon>Eukaryota</taxon>
        <taxon>Metazoa</taxon>
        <taxon>Ecdysozoa</taxon>
        <taxon>Arthropoda</taxon>
        <taxon>Crustacea</taxon>
        <taxon>Multicrustacea</taxon>
        <taxon>Malacostraca</taxon>
        <taxon>Eumalacostraca</taxon>
        <taxon>Eucarida</taxon>
        <taxon>Euphausiacea</taxon>
        <taxon>Euphausiidae</taxon>
        <taxon>Meganyctiphanes</taxon>
    </lineage>
</organism>
<evidence type="ECO:0000256" key="1">
    <source>
        <dbReference type="SAM" id="MobiDB-lite"/>
    </source>
</evidence>
<feature type="compositionally biased region" description="Basic and acidic residues" evidence="1">
    <location>
        <begin position="60"/>
        <end position="69"/>
    </location>
</feature>
<evidence type="ECO:0000256" key="2">
    <source>
        <dbReference type="SAM" id="SignalP"/>
    </source>
</evidence>
<evidence type="ECO:0000313" key="4">
    <source>
        <dbReference type="Proteomes" id="UP001497623"/>
    </source>
</evidence>
<feature type="region of interest" description="Disordered" evidence="1">
    <location>
        <begin position="53"/>
        <end position="77"/>
    </location>
</feature>
<dbReference type="AlphaFoldDB" id="A0AAV2Q8Q8"/>
<evidence type="ECO:0000313" key="3">
    <source>
        <dbReference type="EMBL" id="CAL4075814.1"/>
    </source>
</evidence>
<accession>A0AAV2Q8Q8</accession>
<reference evidence="3 4" key="1">
    <citation type="submission" date="2024-05" db="EMBL/GenBank/DDBJ databases">
        <authorList>
            <person name="Wallberg A."/>
        </authorList>
    </citation>
    <scope>NUCLEOTIDE SEQUENCE [LARGE SCALE GENOMIC DNA]</scope>
</reference>
<keyword evidence="2" id="KW-0732">Signal</keyword>
<comment type="caution">
    <text evidence="3">The sequence shown here is derived from an EMBL/GenBank/DDBJ whole genome shotgun (WGS) entry which is preliminary data.</text>
</comment>
<dbReference type="Proteomes" id="UP001497623">
    <property type="component" value="Unassembled WGS sequence"/>
</dbReference>
<feature type="signal peptide" evidence="2">
    <location>
        <begin position="1"/>
        <end position="21"/>
    </location>
</feature>
<gene>
    <name evidence="3" type="ORF">MNOR_LOCUS9965</name>
</gene>
<sequence length="438" mass="49387">MRDAKLTLVLLILGVITVVISESNHRSPLPRSPHSLRWRRHLLPSFLEHKPHSHNGFIHGRPEPPHREQQPNSPNTPNIYPSVTFAQPPPLWVYVEDSQKNDPILTVTQVEANTRIPFNTIRTSSTLEYKPFTTNVRPNTSKYNPHSLKYTPIIPNDNTHFDERYIIERPSFIRSTSLLSSSHVPVFIAPGLVTEFIPNRVVHYPSTSVSNKQISQLYIPPPSNNICNSVENRQQSVCILSTVTNTRIHYVTVNQNPTVTVCPVSPVIDYLPPVSSPAVDYLFQVSSHLFDYLPPFSQQISSNFPPVNIETITKPIIVYSTITSTPPPIIVTDVETTTQFKTSTLFRTSIRTEVIPTTSTLTRTAYIRNVQTVTVTLLPKTTTRLVTATETLPPKTVFQPVVETLTEIRTEYSQYCNEPLQSGYGYQVPTVPGLTFNN</sequence>
<dbReference type="EMBL" id="CAXKWB010004936">
    <property type="protein sequence ID" value="CAL4075814.1"/>
    <property type="molecule type" value="Genomic_DNA"/>
</dbReference>
<name>A0AAV2Q8Q8_MEGNR</name>
<keyword evidence="4" id="KW-1185">Reference proteome</keyword>